<dbReference type="Proteomes" id="UP000314294">
    <property type="component" value="Unassembled WGS sequence"/>
</dbReference>
<reference evidence="2 3" key="1">
    <citation type="submission" date="2019-03" db="EMBL/GenBank/DDBJ databases">
        <title>First draft genome of Liparis tanakae, snailfish: a comprehensive survey of snailfish specific genes.</title>
        <authorList>
            <person name="Kim W."/>
            <person name="Song I."/>
            <person name="Jeong J.-H."/>
            <person name="Kim D."/>
            <person name="Kim S."/>
            <person name="Ryu S."/>
            <person name="Song J.Y."/>
            <person name="Lee S.K."/>
        </authorList>
    </citation>
    <scope>NUCLEOTIDE SEQUENCE [LARGE SCALE GENOMIC DNA]</scope>
    <source>
        <tissue evidence="2">Muscle</tissue>
    </source>
</reference>
<organism evidence="2 3">
    <name type="scientific">Liparis tanakae</name>
    <name type="common">Tanaka's snailfish</name>
    <dbReference type="NCBI Taxonomy" id="230148"/>
    <lineage>
        <taxon>Eukaryota</taxon>
        <taxon>Metazoa</taxon>
        <taxon>Chordata</taxon>
        <taxon>Craniata</taxon>
        <taxon>Vertebrata</taxon>
        <taxon>Euteleostomi</taxon>
        <taxon>Actinopterygii</taxon>
        <taxon>Neopterygii</taxon>
        <taxon>Teleostei</taxon>
        <taxon>Neoteleostei</taxon>
        <taxon>Acanthomorphata</taxon>
        <taxon>Eupercaria</taxon>
        <taxon>Perciformes</taxon>
        <taxon>Cottioidei</taxon>
        <taxon>Cottales</taxon>
        <taxon>Liparidae</taxon>
        <taxon>Liparis</taxon>
    </lineage>
</organism>
<name>A0A4Z2FTB5_9TELE</name>
<gene>
    <name evidence="2" type="ORF">EYF80_045721</name>
</gene>
<accession>A0A4Z2FTB5</accession>
<evidence type="ECO:0000256" key="1">
    <source>
        <dbReference type="SAM" id="Phobius"/>
    </source>
</evidence>
<keyword evidence="1" id="KW-1133">Transmembrane helix</keyword>
<sequence>MGSVMTFLLWVMYSTISLMAARFTSFHFRSLSGSERKSKRTQHCRSFWMKSFSCSAGGTNIELRDH</sequence>
<dbReference type="EMBL" id="SRLO01000924">
    <property type="protein sequence ID" value="TNN44095.1"/>
    <property type="molecule type" value="Genomic_DNA"/>
</dbReference>
<feature type="transmembrane region" description="Helical" evidence="1">
    <location>
        <begin position="6"/>
        <end position="28"/>
    </location>
</feature>
<keyword evidence="3" id="KW-1185">Reference proteome</keyword>
<comment type="caution">
    <text evidence="2">The sequence shown here is derived from an EMBL/GenBank/DDBJ whole genome shotgun (WGS) entry which is preliminary data.</text>
</comment>
<keyword evidence="1" id="KW-0812">Transmembrane</keyword>
<evidence type="ECO:0000313" key="2">
    <source>
        <dbReference type="EMBL" id="TNN44095.1"/>
    </source>
</evidence>
<keyword evidence="1" id="KW-0472">Membrane</keyword>
<dbReference type="AlphaFoldDB" id="A0A4Z2FTB5"/>
<proteinExistence type="predicted"/>
<protein>
    <submittedName>
        <fullName evidence="2">Uncharacterized protein</fullName>
    </submittedName>
</protein>
<evidence type="ECO:0000313" key="3">
    <source>
        <dbReference type="Proteomes" id="UP000314294"/>
    </source>
</evidence>